<organism evidence="1 3">
    <name type="scientific">Cucumis melo var. makuwa</name>
    <name type="common">Oriental melon</name>
    <dbReference type="NCBI Taxonomy" id="1194695"/>
    <lineage>
        <taxon>Eukaryota</taxon>
        <taxon>Viridiplantae</taxon>
        <taxon>Streptophyta</taxon>
        <taxon>Embryophyta</taxon>
        <taxon>Tracheophyta</taxon>
        <taxon>Spermatophyta</taxon>
        <taxon>Magnoliopsida</taxon>
        <taxon>eudicotyledons</taxon>
        <taxon>Gunneridae</taxon>
        <taxon>Pentapetalae</taxon>
        <taxon>rosids</taxon>
        <taxon>fabids</taxon>
        <taxon>Cucurbitales</taxon>
        <taxon>Cucurbitaceae</taxon>
        <taxon>Benincaseae</taxon>
        <taxon>Cucumis</taxon>
    </lineage>
</organism>
<protein>
    <submittedName>
        <fullName evidence="1">Retrotransposon protein, putative, unclassified</fullName>
    </submittedName>
</protein>
<evidence type="ECO:0000313" key="2">
    <source>
        <dbReference type="EMBL" id="TYK30450.1"/>
    </source>
</evidence>
<comment type="caution">
    <text evidence="1">The sequence shown here is derived from an EMBL/GenBank/DDBJ whole genome shotgun (WGS) entry which is preliminary data.</text>
</comment>
<dbReference type="Proteomes" id="UP000321393">
    <property type="component" value="Unassembled WGS sequence"/>
</dbReference>
<gene>
    <name evidence="2" type="ORF">E5676_scaffold349G00680</name>
    <name evidence="1" type="ORF">E6C27_scaffold56G001490</name>
</gene>
<dbReference type="EMBL" id="SSTE01019881">
    <property type="protein sequence ID" value="KAA0035950.1"/>
    <property type="molecule type" value="Genomic_DNA"/>
</dbReference>
<evidence type="ECO:0000313" key="1">
    <source>
        <dbReference type="EMBL" id="KAA0035950.1"/>
    </source>
</evidence>
<dbReference type="SUPFAM" id="SSF53098">
    <property type="entry name" value="Ribonuclease H-like"/>
    <property type="match status" value="1"/>
</dbReference>
<reference evidence="3 4" key="1">
    <citation type="submission" date="2019-08" db="EMBL/GenBank/DDBJ databases">
        <title>Draft genome sequences of two oriental melons (Cucumis melo L. var makuwa).</title>
        <authorList>
            <person name="Kwon S.-Y."/>
        </authorList>
    </citation>
    <scope>NUCLEOTIDE SEQUENCE [LARGE SCALE GENOMIC DNA]</scope>
    <source>
        <strain evidence="4">cv. Chang Bougi</strain>
        <strain evidence="3">cv. SW 3</strain>
        <tissue evidence="1">Leaf</tissue>
    </source>
</reference>
<dbReference type="InterPro" id="IPR012337">
    <property type="entry name" value="RNaseH-like_sf"/>
</dbReference>
<dbReference type="EMBL" id="SSTD01000605">
    <property type="protein sequence ID" value="TYK30450.1"/>
    <property type="molecule type" value="Genomic_DNA"/>
</dbReference>
<dbReference type="AlphaFoldDB" id="A0A5A7SY21"/>
<dbReference type="OrthoDB" id="6776856at2759"/>
<dbReference type="Proteomes" id="UP000321947">
    <property type="component" value="Unassembled WGS sequence"/>
</dbReference>
<evidence type="ECO:0000313" key="4">
    <source>
        <dbReference type="Proteomes" id="UP000321947"/>
    </source>
</evidence>
<sequence length="193" mass="22643">MVVFMCKNDDQKALQKVYYILKLCSNIISLRKVTEDGNKLQMMGDVIKVPNRSGKLLMSMKRTQNCLYKIILKTFKQVCFLTSLKDPTWLCYARISHVKFYDLKLMREKKIGSWNTTSDSPTNYVKHAGLPNKPISPCTLVGNKYFLLIVDDSMRWMWLYMLEAKIDAFQAFKKFKFLIESKTKYKIGMLQMD</sequence>
<evidence type="ECO:0000313" key="3">
    <source>
        <dbReference type="Proteomes" id="UP000321393"/>
    </source>
</evidence>
<name>A0A5A7SY21_CUCMM</name>
<accession>A0A5A7SY21</accession>
<proteinExistence type="predicted"/>